<proteinExistence type="predicted"/>
<dbReference type="AlphaFoldDB" id="A0A8X6XSE9"/>
<evidence type="ECO:0000313" key="1">
    <source>
        <dbReference type="EMBL" id="GFY58461.1"/>
    </source>
</evidence>
<keyword evidence="2" id="KW-1185">Reference proteome</keyword>
<protein>
    <submittedName>
        <fullName evidence="1">OV-16 antigen</fullName>
    </submittedName>
</protein>
<dbReference type="SUPFAM" id="SSF49777">
    <property type="entry name" value="PEBP-like"/>
    <property type="match status" value="1"/>
</dbReference>
<sequence length="128" mass="14231">MHFIPEGDCNMTKFQEKLIVPNIIPEAPQRALTIQYTTESGIDCGIELNTSETKDQPGIAFEPINSTKLHTLVVFDPDAPNPLDPSLASYRNWVVEDIPGDKFYKGYTVSSFAPPNITPIRSLTESSF</sequence>
<name>A0A8X6XSE9_9ARAC</name>
<organism evidence="1 2">
    <name type="scientific">Trichonephila inaurata madagascariensis</name>
    <dbReference type="NCBI Taxonomy" id="2747483"/>
    <lineage>
        <taxon>Eukaryota</taxon>
        <taxon>Metazoa</taxon>
        <taxon>Ecdysozoa</taxon>
        <taxon>Arthropoda</taxon>
        <taxon>Chelicerata</taxon>
        <taxon>Arachnida</taxon>
        <taxon>Araneae</taxon>
        <taxon>Araneomorphae</taxon>
        <taxon>Entelegynae</taxon>
        <taxon>Araneoidea</taxon>
        <taxon>Nephilidae</taxon>
        <taxon>Trichonephila</taxon>
        <taxon>Trichonephila inaurata</taxon>
    </lineage>
</organism>
<dbReference type="OrthoDB" id="6421175at2759"/>
<dbReference type="EMBL" id="BMAV01012089">
    <property type="protein sequence ID" value="GFY58461.1"/>
    <property type="molecule type" value="Genomic_DNA"/>
</dbReference>
<comment type="caution">
    <text evidence="1">The sequence shown here is derived from an EMBL/GenBank/DDBJ whole genome shotgun (WGS) entry which is preliminary data.</text>
</comment>
<dbReference type="InterPro" id="IPR036610">
    <property type="entry name" value="PEBP-like_sf"/>
</dbReference>
<dbReference type="PANTHER" id="PTHR11362:SF82">
    <property type="entry name" value="PHOSPHATIDYLETHANOLAMINE-BINDING PROTEIN 4"/>
    <property type="match status" value="1"/>
</dbReference>
<dbReference type="Proteomes" id="UP000886998">
    <property type="component" value="Unassembled WGS sequence"/>
</dbReference>
<evidence type="ECO:0000313" key="2">
    <source>
        <dbReference type="Proteomes" id="UP000886998"/>
    </source>
</evidence>
<accession>A0A8X6XSE9</accession>
<dbReference type="InterPro" id="IPR035810">
    <property type="entry name" value="PEBP_euk"/>
</dbReference>
<dbReference type="PANTHER" id="PTHR11362">
    <property type="entry name" value="PHOSPHATIDYLETHANOLAMINE-BINDING PROTEIN"/>
    <property type="match status" value="1"/>
</dbReference>
<reference evidence="1" key="1">
    <citation type="submission" date="2020-08" db="EMBL/GenBank/DDBJ databases">
        <title>Multicomponent nature underlies the extraordinary mechanical properties of spider dragline silk.</title>
        <authorList>
            <person name="Kono N."/>
            <person name="Nakamura H."/>
            <person name="Mori M."/>
            <person name="Yoshida Y."/>
            <person name="Ohtoshi R."/>
            <person name="Malay A.D."/>
            <person name="Moran D.A.P."/>
            <person name="Tomita M."/>
            <person name="Numata K."/>
            <person name="Arakawa K."/>
        </authorList>
    </citation>
    <scope>NUCLEOTIDE SEQUENCE</scope>
</reference>
<dbReference type="Gene3D" id="3.90.280.10">
    <property type="entry name" value="PEBP-like"/>
    <property type="match status" value="1"/>
</dbReference>
<gene>
    <name evidence="1" type="primary">NCL1_39397</name>
    <name evidence="1" type="ORF">TNIN_411981</name>
</gene>